<dbReference type="EMBL" id="BK001928">
    <property type="protein sequence ID" value="DAA02774.1"/>
    <property type="molecule type" value="Genomic_DNA"/>
</dbReference>
<proteinExistence type="predicted"/>
<sequence length="275" mass="30029">MCILRLAPLALGITNLHSTDLPKAASFVRRVLARSSTDAPSADRWASPCPFHFNLPAFRYLDRTSTFGPGRQMPKMGWCLGVAGCCRVVVVVVVPCCSDDDDGDDDDVDGVVVVAHSHSKRSNNEITAGTGINSIWEKLDSAGTQKDIHTYIPKMPNTQTQSKPNPSPSINAQTPSNPDTDIANTIKMKEKSIADPSKREYSLSGQLIGLWCHKLHESYGDKGHGILIKGSFTNYMLLGCLAAFRAPRLFHFLIESVIGNTWGLIRRICGTYVLG</sequence>
<organism evidence="2">
    <name type="scientific">Drosophila melanogaster</name>
    <name type="common">Fruit fly</name>
    <dbReference type="NCBI Taxonomy" id="7227"/>
    <lineage>
        <taxon>Eukaryota</taxon>
        <taxon>Metazoa</taxon>
        <taxon>Ecdysozoa</taxon>
        <taxon>Arthropoda</taxon>
        <taxon>Hexapoda</taxon>
        <taxon>Insecta</taxon>
        <taxon>Pterygota</taxon>
        <taxon>Neoptera</taxon>
        <taxon>Endopterygota</taxon>
        <taxon>Diptera</taxon>
        <taxon>Brachycera</taxon>
        <taxon>Muscomorpha</taxon>
        <taxon>Ephydroidea</taxon>
        <taxon>Drosophilidae</taxon>
        <taxon>Drosophila</taxon>
        <taxon>Sophophora</taxon>
    </lineage>
</organism>
<gene>
    <name evidence="2" type="ORF">HDC08342</name>
</gene>
<protein>
    <submittedName>
        <fullName evidence="2">HDC08342</fullName>
    </submittedName>
</protein>
<feature type="compositionally biased region" description="Polar residues" evidence="1">
    <location>
        <begin position="156"/>
        <end position="182"/>
    </location>
</feature>
<accession>Q6ILT8</accession>
<evidence type="ECO:0000256" key="1">
    <source>
        <dbReference type="SAM" id="MobiDB-lite"/>
    </source>
</evidence>
<reference evidence="2" key="1">
    <citation type="journal article" date="2003" name="Genome Biol.">
        <title>An integrated gene annotation and transcriptional profiling approach towards the full gene content of the Drosophila genome.</title>
        <authorList>
            <person name="Hild M."/>
            <person name="Beckmann B."/>
            <person name="Haas S.A."/>
            <person name="Koch B."/>
            <person name="Solovyev V."/>
            <person name="Busold C."/>
            <person name="Fellenberg K."/>
            <person name="Boutros M."/>
            <person name="Vingron M."/>
            <person name="Sauer F."/>
            <person name="Hoheisel J.D."/>
            <person name="Paro R."/>
        </authorList>
    </citation>
    <scope>NUCLEOTIDE SEQUENCE</scope>
</reference>
<feature type="region of interest" description="Disordered" evidence="1">
    <location>
        <begin position="154"/>
        <end position="182"/>
    </location>
</feature>
<dbReference type="AlphaFoldDB" id="Q6ILT8"/>
<evidence type="ECO:0000313" key="2">
    <source>
        <dbReference type="EMBL" id="DAA02774.1"/>
    </source>
</evidence>
<name>Q6ILT8_DROME</name>